<comment type="catalytic activity">
    <reaction evidence="7">
        <text>a 2'-deoxyadenosine in DNA + S-adenosyl-L-methionine = an N(6)-methyl-2'-deoxyadenosine in DNA + S-adenosyl-L-homocysteine + H(+)</text>
        <dbReference type="Rhea" id="RHEA:15197"/>
        <dbReference type="Rhea" id="RHEA-COMP:12418"/>
        <dbReference type="Rhea" id="RHEA-COMP:12419"/>
        <dbReference type="ChEBI" id="CHEBI:15378"/>
        <dbReference type="ChEBI" id="CHEBI:57856"/>
        <dbReference type="ChEBI" id="CHEBI:59789"/>
        <dbReference type="ChEBI" id="CHEBI:90615"/>
        <dbReference type="ChEBI" id="CHEBI:90616"/>
        <dbReference type="EC" id="2.1.1.72"/>
    </reaction>
</comment>
<dbReference type="PROSITE" id="PS00092">
    <property type="entry name" value="N6_MTASE"/>
    <property type="match status" value="1"/>
</dbReference>
<dbReference type="InterPro" id="IPR023135">
    <property type="entry name" value="N6_DNA_MeTrfase_TaqI_C"/>
</dbReference>
<dbReference type="Pfam" id="PF07669">
    <property type="entry name" value="Eco57I"/>
    <property type="match status" value="1"/>
</dbReference>
<evidence type="ECO:0000256" key="2">
    <source>
        <dbReference type="ARBA" id="ARBA00022603"/>
    </source>
</evidence>
<feature type="domain" description="TaqI-like C-terminal specificity" evidence="9">
    <location>
        <begin position="458"/>
        <end position="576"/>
    </location>
</feature>
<keyword evidence="3" id="KW-0808">Transferase</keyword>
<gene>
    <name evidence="10" type="ORF">EZS27_029338</name>
</gene>
<dbReference type="Gene3D" id="3.40.50.150">
    <property type="entry name" value="Vaccinia Virus protein VP39"/>
    <property type="match status" value="1"/>
</dbReference>
<reference evidence="10" key="1">
    <citation type="submission" date="2019-03" db="EMBL/GenBank/DDBJ databases">
        <title>Single cell metagenomics reveals metabolic interactions within the superorganism composed of flagellate Streblomastix strix and complex community of Bacteroidetes bacteria on its surface.</title>
        <authorList>
            <person name="Treitli S.C."/>
            <person name="Kolisko M."/>
            <person name="Husnik F."/>
            <person name="Keeling P."/>
            <person name="Hampl V."/>
        </authorList>
    </citation>
    <scope>NUCLEOTIDE SEQUENCE</scope>
    <source>
        <strain evidence="10">STM</strain>
    </source>
</reference>
<evidence type="ECO:0000256" key="3">
    <source>
        <dbReference type="ARBA" id="ARBA00022679"/>
    </source>
</evidence>
<dbReference type="GO" id="GO:0032259">
    <property type="term" value="P:methylation"/>
    <property type="evidence" value="ECO:0007669"/>
    <property type="project" value="UniProtKB-KW"/>
</dbReference>
<evidence type="ECO:0000256" key="6">
    <source>
        <dbReference type="ARBA" id="ARBA00023125"/>
    </source>
</evidence>
<evidence type="ECO:0000313" key="10">
    <source>
        <dbReference type="EMBL" id="KAA6320951.1"/>
    </source>
</evidence>
<organism evidence="10">
    <name type="scientific">termite gut metagenome</name>
    <dbReference type="NCBI Taxonomy" id="433724"/>
    <lineage>
        <taxon>unclassified sequences</taxon>
        <taxon>metagenomes</taxon>
        <taxon>organismal metagenomes</taxon>
    </lineage>
</organism>
<accession>A0A5J4QJ56</accession>
<dbReference type="PANTHER" id="PTHR33841:SF1">
    <property type="entry name" value="DNA METHYLTRANSFERASE A"/>
    <property type="match status" value="1"/>
</dbReference>
<comment type="caution">
    <text evidence="10">The sequence shown here is derived from an EMBL/GenBank/DDBJ whole genome shotgun (WGS) entry which is preliminary data.</text>
</comment>
<dbReference type="GO" id="GO:0016787">
    <property type="term" value="F:hydrolase activity"/>
    <property type="evidence" value="ECO:0007669"/>
    <property type="project" value="UniProtKB-KW"/>
</dbReference>
<feature type="domain" description="Type II methyltransferase M.TaqI-like" evidence="8">
    <location>
        <begin position="180"/>
        <end position="344"/>
    </location>
</feature>
<keyword evidence="5" id="KW-0680">Restriction system</keyword>
<dbReference type="EC" id="2.1.1.72" evidence="1"/>
<dbReference type="InterPro" id="IPR011639">
    <property type="entry name" value="MethylTrfase_TaqI-like_dom"/>
</dbReference>
<dbReference type="InterPro" id="IPR025931">
    <property type="entry name" value="TaqI_C"/>
</dbReference>
<evidence type="ECO:0000259" key="8">
    <source>
        <dbReference type="Pfam" id="PF07669"/>
    </source>
</evidence>
<dbReference type="PRINTS" id="PR00507">
    <property type="entry name" value="N12N6MTFRASE"/>
</dbReference>
<dbReference type="GO" id="GO:0009007">
    <property type="term" value="F:site-specific DNA-methyltransferase (adenine-specific) activity"/>
    <property type="evidence" value="ECO:0007669"/>
    <property type="project" value="UniProtKB-EC"/>
</dbReference>
<dbReference type="SUPFAM" id="SSF53335">
    <property type="entry name" value="S-adenosyl-L-methionine-dependent methyltransferases"/>
    <property type="match status" value="1"/>
</dbReference>
<name>A0A5J4QJ56_9ZZZZ</name>
<dbReference type="EMBL" id="SNRY01003446">
    <property type="protein sequence ID" value="KAA6320951.1"/>
    <property type="molecule type" value="Genomic_DNA"/>
</dbReference>
<dbReference type="InterPro" id="IPR029063">
    <property type="entry name" value="SAM-dependent_MTases_sf"/>
</dbReference>
<keyword evidence="4" id="KW-0949">S-adenosyl-L-methionine</keyword>
<evidence type="ECO:0000256" key="1">
    <source>
        <dbReference type="ARBA" id="ARBA00011900"/>
    </source>
</evidence>
<dbReference type="GO" id="GO:0009307">
    <property type="term" value="P:DNA restriction-modification system"/>
    <property type="evidence" value="ECO:0007669"/>
    <property type="project" value="UniProtKB-KW"/>
</dbReference>
<keyword evidence="2" id="KW-0489">Methyltransferase</keyword>
<dbReference type="PANTHER" id="PTHR33841">
    <property type="entry name" value="DNA METHYLTRANSFERASE YEEA-RELATED"/>
    <property type="match status" value="1"/>
</dbReference>
<evidence type="ECO:0000256" key="7">
    <source>
        <dbReference type="ARBA" id="ARBA00047942"/>
    </source>
</evidence>
<dbReference type="Gene3D" id="3.90.220.10">
    <property type="entry name" value="Adenine-n6-DNA-methyltransferase Taqi, Chain A, domain 2"/>
    <property type="match status" value="1"/>
</dbReference>
<evidence type="ECO:0000259" key="9">
    <source>
        <dbReference type="Pfam" id="PF12950"/>
    </source>
</evidence>
<protein>
    <recommendedName>
        <fullName evidence="1">site-specific DNA-methyltransferase (adenine-specific)</fullName>
        <ecNumber evidence="1">2.1.1.72</ecNumber>
    </recommendedName>
</protein>
<dbReference type="InterPro" id="IPR002052">
    <property type="entry name" value="DNA_methylase_N6_adenine_CS"/>
</dbReference>
<proteinExistence type="predicted"/>
<dbReference type="AlphaFoldDB" id="A0A5J4QJ56"/>
<sequence>MIDDDVLKENILKLVVYDFDTEIDVTILGHIFENSLSEIESIEATLAVTQNTDIPVATVSKRKKDGIFYTPRYITTYIVENTLGKLCSDKKAELAFDESEYFSDKKRAKFDTKKLSDKLTVYRDWLLSLTICDPACGSGAFLNAALDFLMNEHRLVDEMTAKLFGSAIVFPDIENAILENNLYGVDINEESVEIAQLSLWLRTAKPQRKLNSLNNNIKCGNSLISDPEVAGEKAFDWHKEFPQVFEKGGFDVVIGNPPYGAKIDRLQIAHLAQKYTDLGISLSLNDTYFVFCAMSLENILHTNGYLGFITPNTWKLIDNAKSFRNALFTKFKICQIVQHLNKVFEDATVDCDTLIIKKSPSDDNVLIRFMKDSLIENEHLLAQTRLEKQDYINLFLTQKDYDLKTKIISLSVLVKDELIIKNGAKPYEKGKGKPAQTDKTMKEKPFTSEIKKDDSFSPLIGGSLFHKYKLLWRNDSWVQYGEWLAAPREKAIFDAKEKLIFRQTSDSIIGTFISNNFIIRNNTHIILNKEDSNYDLKYVLTILNSKLINYFYWTINPEKREAMAEVKAFHLGLLPIKQILLSEQQSFIDLADKMLSLNADLQTNRQRFIKRLFDNFTGIKITGAMEHFDELPFKQFLAELGKQKITLSLKQQDEWEEYFNEYQSVCSSFVSQIDTTDKEIDRKVYELYRLTEEEVGIIENNVK</sequence>
<keyword evidence="6" id="KW-0238">DNA-binding</keyword>
<evidence type="ECO:0000256" key="4">
    <source>
        <dbReference type="ARBA" id="ARBA00022691"/>
    </source>
</evidence>
<dbReference type="Pfam" id="PF12950">
    <property type="entry name" value="TaqI_C"/>
    <property type="match status" value="1"/>
</dbReference>
<keyword evidence="10" id="KW-0378">Hydrolase</keyword>
<dbReference type="InterPro" id="IPR050953">
    <property type="entry name" value="N4_N6_ade-DNA_methylase"/>
</dbReference>
<dbReference type="GO" id="GO:0003677">
    <property type="term" value="F:DNA binding"/>
    <property type="evidence" value="ECO:0007669"/>
    <property type="project" value="UniProtKB-KW"/>
</dbReference>
<evidence type="ECO:0000256" key="5">
    <source>
        <dbReference type="ARBA" id="ARBA00022747"/>
    </source>
</evidence>